<gene>
    <name evidence="1" type="ORF">TWF481_004540</name>
</gene>
<protein>
    <submittedName>
        <fullName evidence="1">Uncharacterized protein</fullName>
    </submittedName>
</protein>
<dbReference type="AlphaFoldDB" id="A0AAV9WKY4"/>
<sequence>MEVAKHPLQKLNMDGQATLLSHLGDKENIQNFCTVFPQYERTYLALIHKYENLDTEKLLRDALEYRRESVWIAYYRGSFNRWGTETAKVKDAIDQYAAYNAVKDSYAWKADDNCYDLPLSTLKDKIIANHRYILKIFQYLVKHELDKRDATENRSAVLRRLLSANHHPTWENTNEIWTTVTEEQDIIRALYRLWILALMSGRRKEHLQRDLWLSCVMSIWGGTFWESMQVFAVQKILGQIIEAEIDRAIYKDKDNKILRDGVDPNLGKESMKLKIVNCALLHDFPSLIPNWIQPAGTRANPQKRIDHIKEICQFLSEQRCVELDVPVACQYLHESHIEYYQRNLTGDDYIDQYIHFQRICKPTANVRGTPTPERFLWIRLDDIKHPEWSPVDMTASIWGDRRRKAWGFKFPSVVSSNLALLTA</sequence>
<evidence type="ECO:0000313" key="1">
    <source>
        <dbReference type="EMBL" id="KAK6509811.1"/>
    </source>
</evidence>
<dbReference type="Proteomes" id="UP001370758">
    <property type="component" value="Unassembled WGS sequence"/>
</dbReference>
<organism evidence="1 2">
    <name type="scientific">Arthrobotrys musiformis</name>
    <dbReference type="NCBI Taxonomy" id="47236"/>
    <lineage>
        <taxon>Eukaryota</taxon>
        <taxon>Fungi</taxon>
        <taxon>Dikarya</taxon>
        <taxon>Ascomycota</taxon>
        <taxon>Pezizomycotina</taxon>
        <taxon>Orbiliomycetes</taxon>
        <taxon>Orbiliales</taxon>
        <taxon>Orbiliaceae</taxon>
        <taxon>Arthrobotrys</taxon>
    </lineage>
</organism>
<name>A0AAV9WKY4_9PEZI</name>
<proteinExistence type="predicted"/>
<accession>A0AAV9WKY4</accession>
<keyword evidence="2" id="KW-1185">Reference proteome</keyword>
<comment type="caution">
    <text evidence="1">The sequence shown here is derived from an EMBL/GenBank/DDBJ whole genome shotgun (WGS) entry which is preliminary data.</text>
</comment>
<reference evidence="1 2" key="1">
    <citation type="submission" date="2023-08" db="EMBL/GenBank/DDBJ databases">
        <authorList>
            <person name="Palmer J.M."/>
        </authorList>
    </citation>
    <scope>NUCLEOTIDE SEQUENCE [LARGE SCALE GENOMIC DNA]</scope>
    <source>
        <strain evidence="1 2">TWF481</strain>
    </source>
</reference>
<dbReference type="EMBL" id="JAVHJL010000002">
    <property type="protein sequence ID" value="KAK6509811.1"/>
    <property type="molecule type" value="Genomic_DNA"/>
</dbReference>
<evidence type="ECO:0000313" key="2">
    <source>
        <dbReference type="Proteomes" id="UP001370758"/>
    </source>
</evidence>